<name>A0A7J0BIE5_9BACT</name>
<dbReference type="EMBL" id="BLVO01000012">
    <property type="protein sequence ID" value="GFM33011.1"/>
    <property type="molecule type" value="Genomic_DNA"/>
</dbReference>
<comment type="caution">
    <text evidence="1">The sequence shown here is derived from an EMBL/GenBank/DDBJ whole genome shotgun (WGS) entry which is preliminary data.</text>
</comment>
<dbReference type="RefSeq" id="WP_174404659.1">
    <property type="nucleotide sequence ID" value="NZ_BLVO01000012.1"/>
</dbReference>
<reference evidence="1 2" key="1">
    <citation type="submission" date="2020-05" db="EMBL/GenBank/DDBJ databases">
        <title>Draft genome sequence of Desulfovibrio sp. strain HN2T.</title>
        <authorList>
            <person name="Ueno A."/>
            <person name="Tamazawa S."/>
            <person name="Tamamura S."/>
            <person name="Murakami T."/>
            <person name="Kiyama T."/>
            <person name="Inomata H."/>
            <person name="Amano Y."/>
            <person name="Miyakawa K."/>
            <person name="Tamaki H."/>
            <person name="Naganuma T."/>
            <person name="Kaneko K."/>
        </authorList>
    </citation>
    <scope>NUCLEOTIDE SEQUENCE [LARGE SCALE GENOMIC DNA]</scope>
    <source>
        <strain evidence="1 2">HN2</strain>
    </source>
</reference>
<evidence type="ECO:0000313" key="2">
    <source>
        <dbReference type="Proteomes" id="UP000503840"/>
    </source>
</evidence>
<accession>A0A7J0BIE5</accession>
<dbReference type="Proteomes" id="UP000503840">
    <property type="component" value="Unassembled WGS sequence"/>
</dbReference>
<organism evidence="1 2">
    <name type="scientific">Desulfovibrio subterraneus</name>
    <dbReference type="NCBI Taxonomy" id="2718620"/>
    <lineage>
        <taxon>Bacteria</taxon>
        <taxon>Pseudomonadati</taxon>
        <taxon>Thermodesulfobacteriota</taxon>
        <taxon>Desulfovibrionia</taxon>
        <taxon>Desulfovibrionales</taxon>
        <taxon>Desulfovibrionaceae</taxon>
        <taxon>Desulfovibrio</taxon>
    </lineage>
</organism>
<evidence type="ECO:0000313" key="1">
    <source>
        <dbReference type="EMBL" id="GFM33011.1"/>
    </source>
</evidence>
<sequence>MYKNQLTVYGEHLAKAQVLPANATAEGNGGSRKAGSMLGAAEVVMVAASAVTVAENGTLTLALQESADDSAFAEVPVIFRRTASGAAMTFAAGEVMARLPMPSDTAKYVKAVFGTDDAAATGTVNVIFEYLPR</sequence>
<dbReference type="AlphaFoldDB" id="A0A7J0BIE5"/>
<keyword evidence="2" id="KW-1185">Reference proteome</keyword>
<gene>
    <name evidence="1" type="ORF">DSM101010T_13760</name>
</gene>
<proteinExistence type="predicted"/>
<dbReference type="Gene3D" id="2.60.120.1110">
    <property type="match status" value="1"/>
</dbReference>
<protein>
    <submittedName>
        <fullName evidence="1">Uncharacterized protein</fullName>
    </submittedName>
</protein>